<evidence type="ECO:0000313" key="2">
    <source>
        <dbReference type="EMBL" id="MDG0789469.1"/>
    </source>
</evidence>
<keyword evidence="3" id="KW-1185">Reference proteome</keyword>
<dbReference type="InterPro" id="IPR038501">
    <property type="entry name" value="Spore_GerAC_C_sf"/>
</dbReference>
<evidence type="ECO:0000259" key="1">
    <source>
        <dbReference type="Pfam" id="PF05504"/>
    </source>
</evidence>
<dbReference type="Pfam" id="PF05504">
    <property type="entry name" value="Spore_GerAC"/>
    <property type="match status" value="1"/>
</dbReference>
<name>A0A9X4QKA8_9BACL</name>
<evidence type="ECO:0000313" key="3">
    <source>
        <dbReference type="Proteomes" id="UP001153387"/>
    </source>
</evidence>
<dbReference type="Gene3D" id="3.30.300.210">
    <property type="entry name" value="Nutrient germinant receptor protein C, domain 3"/>
    <property type="match status" value="1"/>
</dbReference>
<proteinExistence type="predicted"/>
<comment type="caution">
    <text evidence="2">The sequence shown here is derived from an EMBL/GenBank/DDBJ whole genome shotgun (WGS) entry which is preliminary data.</text>
</comment>
<sequence length="129" mass="14634">MEVRNDEGKFVAIFAATTGKGRLTYDRRRGKDGTFKAVVSVKAYIYELHEKARELELEAWAEKGIREKLQQSLATGRARRIDLIGLEDDLYRHHPATWKKLKKAGTEVTAIPIDVDVDVKVTNSGKHKL</sequence>
<gene>
    <name evidence="2" type="ORF">OMP38_00340</name>
</gene>
<protein>
    <recommendedName>
        <fullName evidence="1">Spore germination GerAC-like C-terminal domain-containing protein</fullName>
    </recommendedName>
</protein>
<reference evidence="2 3" key="1">
    <citation type="submission" date="2022-10" db="EMBL/GenBank/DDBJ databases">
        <title>Comparative genomic analysis of Cohnella hashimotonis sp. nov., isolated from the International Space Station.</title>
        <authorList>
            <person name="Simpson A."/>
            <person name="Venkateswaran K."/>
        </authorList>
    </citation>
    <scope>NUCLEOTIDE SEQUENCE [LARGE SCALE GENOMIC DNA]</scope>
    <source>
        <strain evidence="2 3">DSM 18997</strain>
    </source>
</reference>
<dbReference type="Proteomes" id="UP001153387">
    <property type="component" value="Unassembled WGS sequence"/>
</dbReference>
<feature type="domain" description="Spore germination GerAC-like C-terminal" evidence="1">
    <location>
        <begin position="23"/>
        <end position="125"/>
    </location>
</feature>
<organism evidence="2 3">
    <name type="scientific">Cohnella ginsengisoli</name>
    <dbReference type="NCBI Taxonomy" id="425004"/>
    <lineage>
        <taxon>Bacteria</taxon>
        <taxon>Bacillati</taxon>
        <taxon>Bacillota</taxon>
        <taxon>Bacilli</taxon>
        <taxon>Bacillales</taxon>
        <taxon>Paenibacillaceae</taxon>
        <taxon>Cohnella</taxon>
    </lineage>
</organism>
<dbReference type="AlphaFoldDB" id="A0A9X4QKA8"/>
<accession>A0A9X4QKA8</accession>
<dbReference type="RefSeq" id="WP_277563413.1">
    <property type="nucleotide sequence ID" value="NZ_JAPDHZ010000002.1"/>
</dbReference>
<dbReference type="EMBL" id="JAPDHZ010000002">
    <property type="protein sequence ID" value="MDG0789469.1"/>
    <property type="molecule type" value="Genomic_DNA"/>
</dbReference>
<dbReference type="InterPro" id="IPR046953">
    <property type="entry name" value="Spore_GerAC-like_C"/>
</dbReference>